<evidence type="ECO:0000256" key="1">
    <source>
        <dbReference type="ARBA" id="ARBA00022574"/>
    </source>
</evidence>
<protein>
    <recommendedName>
        <fullName evidence="6">Anaphase-promoting complex subunit 4 WD40 domain-containing protein</fullName>
    </recommendedName>
</protein>
<name>A0A7S1GHK9_9CHLO</name>
<evidence type="ECO:0008006" key="6">
    <source>
        <dbReference type="Google" id="ProtNLM"/>
    </source>
</evidence>
<dbReference type="AlphaFoldDB" id="A0A7S1GHK9"/>
<dbReference type="InterPro" id="IPR020472">
    <property type="entry name" value="WD40_PAC1"/>
</dbReference>
<accession>A0A7S1GHK9</accession>
<dbReference type="SMART" id="SM00320">
    <property type="entry name" value="WD40"/>
    <property type="match status" value="5"/>
</dbReference>
<dbReference type="PROSITE" id="PS00678">
    <property type="entry name" value="WD_REPEATS_1"/>
    <property type="match status" value="1"/>
</dbReference>
<dbReference type="PANTHER" id="PTHR16017:SF0">
    <property type="entry name" value="WD REPEAT-CONTAINING PROTEIN 70"/>
    <property type="match status" value="1"/>
</dbReference>
<feature type="repeat" description="WD" evidence="3">
    <location>
        <begin position="235"/>
        <end position="268"/>
    </location>
</feature>
<proteinExistence type="predicted"/>
<dbReference type="PANTHER" id="PTHR16017">
    <property type="entry name" value="GASTRULATION DEFECTIVE PROTEIN 1-RELATED"/>
    <property type="match status" value="1"/>
</dbReference>
<sequence>MSDSEEEELAALRRERNARLGITQKTRVDSRKREVQGDDQVAREQPSMDEEALRAMFPSSFGGVKIQSDVGVSRNVVEKDEISNGVARKGIEVVEDENTEVATAGDDDFIGPPLPVSDDEKDAWNLPVSSEVELDAHGKAVISLDVDHSGSRVITGSTDYTVKIFDFNGMKSDFKSFRTIEPSEGHPVLSLSWSPTGDAFLVVTGSAQPKIFNRDGHEEGEFVRGDMYIRDMKNTKGHVTSCTGGQWHPSEKGCAITSSADGTIRVWDTWNMAQNTVIKPTLRKPGRVSVTAVTYNSDGKLIAGGLMDGTIQVWDVRGKVGHSSSTGMVAASAFQRLEKQKWTILSRAGQVVRGAHEEGNEITSLSASHHGQTLLSRGADSTLKLWDLRKFKSPIASIDNLEVGFSNAGCCFSPGDDFVLTGVGATKGGDGYLSIFNATDLSLVKRLGAPGNVVPVTWHPKLNQIFYGCGDRKHGAARILYDTDLSTSGALLAVGRRPRTSNLSDYTANIQPEIYNPNALPLFKVDWKTKKRYNSDAPSRDPKLFKPDPGQANVTRGAGGKLGTSSGSLLTQYLMKNKGALKNPAEEDVRASILRHADKEDEFQRFTDAYTKTQPTRIYAEEEEEEDDEDQGEQGPAVK</sequence>
<evidence type="ECO:0000256" key="2">
    <source>
        <dbReference type="ARBA" id="ARBA00022737"/>
    </source>
</evidence>
<evidence type="ECO:0000256" key="4">
    <source>
        <dbReference type="SAM" id="MobiDB-lite"/>
    </source>
</evidence>
<feature type="region of interest" description="Disordered" evidence="4">
    <location>
        <begin position="604"/>
        <end position="639"/>
    </location>
</feature>
<organism evidence="5">
    <name type="scientific">Picochlorum oklahomense</name>
    <dbReference type="NCBI Taxonomy" id="249345"/>
    <lineage>
        <taxon>Eukaryota</taxon>
        <taxon>Viridiplantae</taxon>
        <taxon>Chlorophyta</taxon>
        <taxon>core chlorophytes</taxon>
        <taxon>Trebouxiophyceae</taxon>
        <taxon>Trebouxiophyceae incertae sedis</taxon>
        <taxon>Picochlorum</taxon>
    </lineage>
</organism>
<gene>
    <name evidence="5" type="ORF">POKL1161_LOCUS61</name>
</gene>
<dbReference type="InterPro" id="IPR019775">
    <property type="entry name" value="WD40_repeat_CS"/>
</dbReference>
<dbReference type="InterPro" id="IPR015943">
    <property type="entry name" value="WD40/YVTN_repeat-like_dom_sf"/>
</dbReference>
<dbReference type="EMBL" id="HBFV01000092">
    <property type="protein sequence ID" value="CAD8927708.1"/>
    <property type="molecule type" value="Transcribed_RNA"/>
</dbReference>
<feature type="repeat" description="WD" evidence="3">
    <location>
        <begin position="134"/>
        <end position="168"/>
    </location>
</feature>
<dbReference type="PROSITE" id="PS50082">
    <property type="entry name" value="WD_REPEATS_2"/>
    <property type="match status" value="4"/>
</dbReference>
<dbReference type="InterPro" id="IPR051858">
    <property type="entry name" value="WD_repeat_GAD-1"/>
</dbReference>
<dbReference type="Gene3D" id="2.130.10.10">
    <property type="entry name" value="YVTN repeat-like/Quinoprotein amine dehydrogenase"/>
    <property type="match status" value="3"/>
</dbReference>
<keyword evidence="1 3" id="KW-0853">WD repeat</keyword>
<keyword evidence="2" id="KW-0677">Repeat</keyword>
<evidence type="ECO:0000313" key="5">
    <source>
        <dbReference type="EMBL" id="CAD8927708.1"/>
    </source>
</evidence>
<dbReference type="InterPro" id="IPR036322">
    <property type="entry name" value="WD40_repeat_dom_sf"/>
</dbReference>
<dbReference type="Pfam" id="PF00400">
    <property type="entry name" value="WD40"/>
    <property type="match status" value="4"/>
</dbReference>
<dbReference type="InterPro" id="IPR001680">
    <property type="entry name" value="WD40_rpt"/>
</dbReference>
<feature type="repeat" description="WD" evidence="3">
    <location>
        <begin position="290"/>
        <end position="317"/>
    </location>
</feature>
<feature type="region of interest" description="Disordered" evidence="4">
    <location>
        <begin position="533"/>
        <end position="563"/>
    </location>
</feature>
<feature type="compositionally biased region" description="Acidic residues" evidence="4">
    <location>
        <begin position="621"/>
        <end position="632"/>
    </location>
</feature>
<dbReference type="GO" id="GO:0035861">
    <property type="term" value="C:site of double-strand break"/>
    <property type="evidence" value="ECO:0007669"/>
    <property type="project" value="TreeGrafter"/>
</dbReference>
<dbReference type="GO" id="GO:0005634">
    <property type="term" value="C:nucleus"/>
    <property type="evidence" value="ECO:0007669"/>
    <property type="project" value="TreeGrafter"/>
</dbReference>
<dbReference type="PRINTS" id="PR00320">
    <property type="entry name" value="GPROTEINBRPT"/>
</dbReference>
<dbReference type="SUPFAM" id="SSF50978">
    <property type="entry name" value="WD40 repeat-like"/>
    <property type="match status" value="1"/>
</dbReference>
<reference evidence="5" key="1">
    <citation type="submission" date="2021-01" db="EMBL/GenBank/DDBJ databases">
        <authorList>
            <person name="Corre E."/>
            <person name="Pelletier E."/>
            <person name="Niang G."/>
            <person name="Scheremetjew M."/>
            <person name="Finn R."/>
            <person name="Kale V."/>
            <person name="Holt S."/>
            <person name="Cochrane G."/>
            <person name="Meng A."/>
            <person name="Brown T."/>
            <person name="Cohen L."/>
        </authorList>
    </citation>
    <scope>NUCLEOTIDE SEQUENCE</scope>
    <source>
        <strain evidence="5">CCMP2329</strain>
    </source>
</reference>
<feature type="repeat" description="WD" evidence="3">
    <location>
        <begin position="355"/>
        <end position="389"/>
    </location>
</feature>
<evidence type="ECO:0000256" key="3">
    <source>
        <dbReference type="PROSITE-ProRule" id="PRU00221"/>
    </source>
</evidence>
<dbReference type="PROSITE" id="PS50294">
    <property type="entry name" value="WD_REPEATS_REGION"/>
    <property type="match status" value="3"/>
</dbReference>
<feature type="region of interest" description="Disordered" evidence="4">
    <location>
        <begin position="20"/>
        <end position="49"/>
    </location>
</feature>
<feature type="compositionally biased region" description="Basic and acidic residues" evidence="4">
    <location>
        <begin position="26"/>
        <end position="42"/>
    </location>
</feature>